<dbReference type="STRING" id="1225564.AA309_30165"/>
<dbReference type="OrthoDB" id="9771302at2"/>
<dbReference type="SUPFAM" id="SSF51735">
    <property type="entry name" value="NAD(P)-binding Rossmann-fold domains"/>
    <property type="match status" value="1"/>
</dbReference>
<dbReference type="InterPro" id="IPR051164">
    <property type="entry name" value="NmrA-like_oxidored"/>
</dbReference>
<dbReference type="InterPro" id="IPR016040">
    <property type="entry name" value="NAD(P)-bd_dom"/>
</dbReference>
<organism evidence="3 4">
    <name type="scientific">Microvirga vignae</name>
    <dbReference type="NCBI Taxonomy" id="1225564"/>
    <lineage>
        <taxon>Bacteria</taxon>
        <taxon>Pseudomonadati</taxon>
        <taxon>Pseudomonadota</taxon>
        <taxon>Alphaproteobacteria</taxon>
        <taxon>Hyphomicrobiales</taxon>
        <taxon>Methylobacteriaceae</taxon>
        <taxon>Microvirga</taxon>
    </lineage>
</organism>
<dbReference type="PANTHER" id="PTHR42748">
    <property type="entry name" value="NITROGEN METABOLITE REPRESSION PROTEIN NMRA FAMILY MEMBER"/>
    <property type="match status" value="1"/>
</dbReference>
<comment type="caution">
    <text evidence="3">The sequence shown here is derived from an EMBL/GenBank/DDBJ whole genome shotgun (WGS) entry which is preliminary data.</text>
</comment>
<evidence type="ECO:0000259" key="2">
    <source>
        <dbReference type="Pfam" id="PF13460"/>
    </source>
</evidence>
<name>A0A0H1R4B4_9HYPH</name>
<evidence type="ECO:0000256" key="1">
    <source>
        <dbReference type="ARBA" id="ARBA00022857"/>
    </source>
</evidence>
<keyword evidence="1" id="KW-0521">NADP</keyword>
<dbReference type="Proteomes" id="UP000035489">
    <property type="component" value="Unassembled WGS sequence"/>
</dbReference>
<evidence type="ECO:0000313" key="4">
    <source>
        <dbReference type="Proteomes" id="UP000035489"/>
    </source>
</evidence>
<dbReference type="AlphaFoldDB" id="A0A0H1R4B4"/>
<dbReference type="RefSeq" id="WP_047192727.1">
    <property type="nucleotide sequence ID" value="NZ_LCYG01000129.1"/>
</dbReference>
<reference evidence="3 4" key="1">
    <citation type="submission" date="2015-05" db="EMBL/GenBank/DDBJ databases">
        <title>Draft genome sequence of Microvirga vignae strain BR3299, a novel nitrogen fixing bacteria isolated from Brazil semi-aired region.</title>
        <authorList>
            <person name="Zilli J.E."/>
            <person name="Passos S.R."/>
            <person name="Leite J."/>
            <person name="Baldani J.I."/>
            <person name="Xavier G.R."/>
            <person name="Rumjaneck N.G."/>
            <person name="Simoes-Araujo J.L."/>
        </authorList>
    </citation>
    <scope>NUCLEOTIDE SEQUENCE [LARGE SCALE GENOMIC DNA]</scope>
    <source>
        <strain evidence="3 4">BR3299</strain>
    </source>
</reference>
<protein>
    <submittedName>
        <fullName evidence="3">NmrA family transcriptional regulator</fullName>
    </submittedName>
</protein>
<dbReference type="Pfam" id="PF13460">
    <property type="entry name" value="NAD_binding_10"/>
    <property type="match status" value="1"/>
</dbReference>
<dbReference type="PATRIC" id="fig|1225564.3.peg.790"/>
<evidence type="ECO:0000313" key="3">
    <source>
        <dbReference type="EMBL" id="KLK89656.1"/>
    </source>
</evidence>
<dbReference type="Gene3D" id="3.40.50.720">
    <property type="entry name" value="NAD(P)-binding Rossmann-like Domain"/>
    <property type="match status" value="1"/>
</dbReference>
<proteinExistence type="predicted"/>
<feature type="domain" description="NAD(P)-binding" evidence="2">
    <location>
        <begin position="7"/>
        <end position="172"/>
    </location>
</feature>
<dbReference type="InterPro" id="IPR036291">
    <property type="entry name" value="NAD(P)-bd_dom_sf"/>
</dbReference>
<accession>A0A0H1R4B4</accession>
<gene>
    <name evidence="3" type="ORF">AA309_30165</name>
</gene>
<keyword evidence="4" id="KW-1185">Reference proteome</keyword>
<dbReference type="EMBL" id="LCYG01000129">
    <property type="protein sequence ID" value="KLK89656.1"/>
    <property type="molecule type" value="Genomic_DNA"/>
</dbReference>
<sequence length="251" mass="26539">MKIVINGGTGLIGSRTVARLRGAGHEVVAASPQNGINSVTGEGLAEAVKGAQVIVDLSNSPSWEDAAVLEFFQKSTGNLLAAAKANDVKHYVALSVVGTERLQASGYFVAKLAQETLIKRSGVPYTIVHATQFFDLLGFLVNSWGLGDKVVVPAALIQPIAPDDVADVMAEVALASPRNGMLEISGPERFHIHDLVAKYLAATGDARTVEASAEVPYSGAKLEETTLVSDNNPRLGKIDFDQWFQSRAKAA</sequence>
<dbReference type="PANTHER" id="PTHR42748:SF3">
    <property type="entry name" value="BLL4366 PROTEIN"/>
    <property type="match status" value="1"/>
</dbReference>